<evidence type="ECO:0000313" key="5">
    <source>
        <dbReference type="Proteomes" id="UP000008963"/>
    </source>
</evidence>
<dbReference type="Gene3D" id="3.40.109.10">
    <property type="entry name" value="NADH Oxidase"/>
    <property type="match status" value="1"/>
</dbReference>
<dbReference type="OrthoDB" id="5296794at2"/>
<dbReference type="Pfam" id="PF00881">
    <property type="entry name" value="Nitroreductase"/>
    <property type="match status" value="1"/>
</dbReference>
<dbReference type="Proteomes" id="UP000008963">
    <property type="component" value="Chromosome"/>
</dbReference>
<evidence type="ECO:0000256" key="1">
    <source>
        <dbReference type="ARBA" id="ARBA00007118"/>
    </source>
</evidence>
<dbReference type="PANTHER" id="PTHR43673:SF10">
    <property type="entry name" value="NADH DEHYDROGENASE_NAD(P)H NITROREDUCTASE XCC3605-RELATED"/>
    <property type="match status" value="1"/>
</dbReference>
<feature type="domain" description="Nitroreductase" evidence="3">
    <location>
        <begin position="30"/>
        <end position="233"/>
    </location>
</feature>
<dbReference type="STRING" id="862908.BMS_2367"/>
<dbReference type="PATRIC" id="fig|862908.3.peg.2254"/>
<dbReference type="GO" id="GO:0016491">
    <property type="term" value="F:oxidoreductase activity"/>
    <property type="evidence" value="ECO:0007669"/>
    <property type="project" value="UniProtKB-KW"/>
</dbReference>
<reference evidence="5" key="1">
    <citation type="journal article" date="2013" name="ISME J.">
        <title>A small predatory core genome in the divergent marine Bacteriovorax marinus SJ and the terrestrial Bdellovibrio bacteriovorus.</title>
        <authorList>
            <person name="Crossman L.C."/>
            <person name="Chen H."/>
            <person name="Cerdeno-Tarraga A.M."/>
            <person name="Brooks K."/>
            <person name="Quail M.A."/>
            <person name="Pineiro S.A."/>
            <person name="Hobley L."/>
            <person name="Sockett R.E."/>
            <person name="Bentley S.D."/>
            <person name="Parkhill J."/>
            <person name="Williams H.N."/>
            <person name="Stine O.C."/>
        </authorList>
    </citation>
    <scope>NUCLEOTIDE SEQUENCE [LARGE SCALE GENOMIC DNA]</scope>
    <source>
        <strain evidence="5">ATCC BAA-682 / DSM 15412 / SJ</strain>
    </source>
</reference>
<dbReference type="eggNOG" id="COG0778">
    <property type="taxonomic scope" value="Bacteria"/>
</dbReference>
<name>E1X4T8_HALMS</name>
<dbReference type="RefSeq" id="WP_014244941.1">
    <property type="nucleotide sequence ID" value="NC_016620.1"/>
</dbReference>
<dbReference type="SUPFAM" id="SSF55469">
    <property type="entry name" value="FMN-dependent nitroreductase-like"/>
    <property type="match status" value="1"/>
</dbReference>
<keyword evidence="5" id="KW-1185">Reference proteome</keyword>
<dbReference type="PANTHER" id="PTHR43673">
    <property type="entry name" value="NAD(P)H NITROREDUCTASE YDGI-RELATED"/>
    <property type="match status" value="1"/>
</dbReference>
<dbReference type="InterPro" id="IPR029479">
    <property type="entry name" value="Nitroreductase"/>
</dbReference>
<dbReference type="KEGG" id="bmx:BMS_2367"/>
<comment type="similarity">
    <text evidence="1">Belongs to the nitroreductase family.</text>
</comment>
<accession>E1X4T8</accession>
<sequence>MGNDIFSEVKDTGYREEAQEIISEEFFKVLRSRRSVRVFKDDPVKEEDMQKILDAALLAPNSSNLQPWEFYWVKNETKKKELVSACLSQPAAATAPELIVCIARTDTWRENAKQMLEIFNSAEGVPDAAKNYYEKLVPLAYSQGPFGLFGLIKRLAVFITGLKKVVPREPVSNAQMITWASKSTALACENIMLAARALGYDSCPMEGADSKRIKDLLHLGSGAHFVMVISIGKRSEKGIYGEQIRFDRKKFIKILE</sequence>
<protein>
    <submittedName>
        <fullName evidence="4">Nitroreductase family protein</fullName>
    </submittedName>
</protein>
<proteinExistence type="inferred from homology"/>
<evidence type="ECO:0000259" key="3">
    <source>
        <dbReference type="Pfam" id="PF00881"/>
    </source>
</evidence>
<keyword evidence="2" id="KW-0560">Oxidoreductase</keyword>
<dbReference type="InterPro" id="IPR000415">
    <property type="entry name" value="Nitroreductase-like"/>
</dbReference>
<gene>
    <name evidence="4" type="ordered locus">BMS_2367</name>
</gene>
<dbReference type="HOGENOM" id="CLU_070764_4_3_7"/>
<dbReference type="EMBL" id="FQ312005">
    <property type="protein sequence ID" value="CBW27164.1"/>
    <property type="molecule type" value="Genomic_DNA"/>
</dbReference>
<evidence type="ECO:0000313" key="4">
    <source>
        <dbReference type="EMBL" id="CBW27164.1"/>
    </source>
</evidence>
<organism evidence="4 5">
    <name type="scientific">Halobacteriovorax marinus (strain ATCC BAA-682 / DSM 15412 / SJ)</name>
    <name type="common">Bacteriovorax marinus</name>
    <dbReference type="NCBI Taxonomy" id="862908"/>
    <lineage>
        <taxon>Bacteria</taxon>
        <taxon>Pseudomonadati</taxon>
        <taxon>Bdellovibrionota</taxon>
        <taxon>Bacteriovoracia</taxon>
        <taxon>Bacteriovoracales</taxon>
        <taxon>Halobacteriovoraceae</taxon>
        <taxon>Halobacteriovorax</taxon>
    </lineage>
</organism>
<dbReference type="AlphaFoldDB" id="E1X4T8"/>
<evidence type="ECO:0000256" key="2">
    <source>
        <dbReference type="ARBA" id="ARBA00023002"/>
    </source>
</evidence>